<geneLocation type="mitochondrion" evidence="7"/>
<accession>A0A0G4IN09</accession>
<dbReference type="Gene3D" id="3.30.40.10">
    <property type="entry name" value="Zinc/RING finger domain, C3HC4 (zinc finger)"/>
    <property type="match status" value="1"/>
</dbReference>
<dbReference type="InterPro" id="IPR001841">
    <property type="entry name" value="Znf_RING"/>
</dbReference>
<dbReference type="Proteomes" id="UP000039324">
    <property type="component" value="Unassembled WGS sequence"/>
</dbReference>
<dbReference type="EMBL" id="OVEO01000007">
    <property type="protein sequence ID" value="SPQ97045.1"/>
    <property type="molecule type" value="Genomic_DNA"/>
</dbReference>
<keyword evidence="2 4" id="KW-0863">Zinc-finger</keyword>
<evidence type="ECO:0000313" key="9">
    <source>
        <dbReference type="Proteomes" id="UP000290189"/>
    </source>
</evidence>
<dbReference type="PANTHER" id="PTHR45969">
    <property type="entry name" value="RING ZINC FINGER PROTEIN-RELATED"/>
    <property type="match status" value="1"/>
</dbReference>
<dbReference type="SMART" id="SM00184">
    <property type="entry name" value="RING"/>
    <property type="match status" value="1"/>
</dbReference>
<dbReference type="GO" id="GO:0016567">
    <property type="term" value="P:protein ubiquitination"/>
    <property type="evidence" value="ECO:0007669"/>
    <property type="project" value="TreeGrafter"/>
</dbReference>
<evidence type="ECO:0000256" key="3">
    <source>
        <dbReference type="ARBA" id="ARBA00022833"/>
    </source>
</evidence>
<dbReference type="AlphaFoldDB" id="A0A0G4IN09"/>
<dbReference type="OrthoDB" id="8062037at2759"/>
<name>A0A0G4IN09_PLABS</name>
<keyword evidence="1" id="KW-0479">Metal-binding</keyword>
<evidence type="ECO:0000256" key="4">
    <source>
        <dbReference type="PROSITE-ProRule" id="PRU00175"/>
    </source>
</evidence>
<proteinExistence type="predicted"/>
<gene>
    <name evidence="6" type="ORF">PBRA_009731</name>
    <name evidence="7" type="ORF">PLBR_LOCUS4260</name>
</gene>
<dbReference type="PANTHER" id="PTHR45969:SF69">
    <property type="entry name" value="FINGER DOMAIN PROTEIN, PUTATIVE (AFU_ORTHOLOGUE AFUA_3G12190)-RELATED"/>
    <property type="match status" value="1"/>
</dbReference>
<organism evidence="6 8">
    <name type="scientific">Plasmodiophora brassicae</name>
    <name type="common">Clubroot disease agent</name>
    <dbReference type="NCBI Taxonomy" id="37360"/>
    <lineage>
        <taxon>Eukaryota</taxon>
        <taxon>Sar</taxon>
        <taxon>Rhizaria</taxon>
        <taxon>Endomyxa</taxon>
        <taxon>Phytomyxea</taxon>
        <taxon>Plasmodiophorida</taxon>
        <taxon>Plasmodiophoridae</taxon>
        <taxon>Plasmodiophora</taxon>
    </lineage>
</organism>
<dbReference type="GO" id="GO:0061630">
    <property type="term" value="F:ubiquitin protein ligase activity"/>
    <property type="evidence" value="ECO:0007669"/>
    <property type="project" value="TreeGrafter"/>
</dbReference>
<reference evidence="6 8" key="1">
    <citation type="submission" date="2015-02" db="EMBL/GenBank/DDBJ databases">
        <authorList>
            <person name="Chooi Y.-H."/>
        </authorList>
    </citation>
    <scope>NUCLEOTIDE SEQUENCE [LARGE SCALE GENOMIC DNA]</scope>
    <source>
        <strain evidence="6">E3</strain>
    </source>
</reference>
<evidence type="ECO:0000313" key="8">
    <source>
        <dbReference type="Proteomes" id="UP000039324"/>
    </source>
</evidence>
<dbReference type="SUPFAM" id="SSF57850">
    <property type="entry name" value="RING/U-box"/>
    <property type="match status" value="1"/>
</dbReference>
<keyword evidence="7" id="KW-0496">Mitochondrion</keyword>
<reference evidence="7 9" key="2">
    <citation type="submission" date="2018-03" db="EMBL/GenBank/DDBJ databases">
        <authorList>
            <person name="Fogelqvist J."/>
        </authorList>
    </citation>
    <scope>NUCLEOTIDE SEQUENCE [LARGE SCALE GENOMIC DNA]</scope>
</reference>
<keyword evidence="8" id="KW-1185">Reference proteome</keyword>
<keyword evidence="3" id="KW-0862">Zinc</keyword>
<evidence type="ECO:0000313" key="7">
    <source>
        <dbReference type="EMBL" id="SPQ97045.1"/>
    </source>
</evidence>
<evidence type="ECO:0000259" key="5">
    <source>
        <dbReference type="PROSITE" id="PS50089"/>
    </source>
</evidence>
<dbReference type="EMBL" id="CDSF01000075">
    <property type="protein sequence ID" value="CEO96653.1"/>
    <property type="molecule type" value="Genomic_DNA"/>
</dbReference>
<evidence type="ECO:0000256" key="2">
    <source>
        <dbReference type="ARBA" id="ARBA00022771"/>
    </source>
</evidence>
<dbReference type="Pfam" id="PF13639">
    <property type="entry name" value="zf-RING_2"/>
    <property type="match status" value="1"/>
</dbReference>
<evidence type="ECO:0000256" key="1">
    <source>
        <dbReference type="ARBA" id="ARBA00022723"/>
    </source>
</evidence>
<dbReference type="PROSITE" id="PS50089">
    <property type="entry name" value="ZF_RING_2"/>
    <property type="match status" value="1"/>
</dbReference>
<evidence type="ECO:0000313" key="6">
    <source>
        <dbReference type="EMBL" id="CEO96653.1"/>
    </source>
</evidence>
<protein>
    <recommendedName>
        <fullName evidence="5">RING-type domain-containing protein</fullName>
    </recommendedName>
</protein>
<sequence length="257" mass="28627">MPDSDPNARRAPHAGRLLVTMALLTGTGNALVIVAAVDGVRHEVPGENAVMHSYKLAHVVSCGHGLGVDIRLPINLASDDLELLVRFMIDVAAVEDAEDWIRSTLGEHPNTDLVRRLLSGAHTLKMHTFMIAVWLFVPLPLAERAPGLAPLWSLRQLRLPTRLTVGPDEVEPLCTICLDESHGHEVTFRTLNRYGHRFHKECIDMWILRREQRRCPNCNVEGGVEPWAEVLSANGTFELPQRVIDLVVYQWMAPPAA</sequence>
<dbReference type="InterPro" id="IPR013083">
    <property type="entry name" value="Znf_RING/FYVE/PHD"/>
</dbReference>
<dbReference type="Proteomes" id="UP000290189">
    <property type="component" value="Unassembled WGS sequence"/>
</dbReference>
<dbReference type="GO" id="GO:0008270">
    <property type="term" value="F:zinc ion binding"/>
    <property type="evidence" value="ECO:0007669"/>
    <property type="project" value="UniProtKB-KW"/>
</dbReference>
<feature type="domain" description="RING-type" evidence="5">
    <location>
        <begin position="174"/>
        <end position="219"/>
    </location>
</feature>